<protein>
    <submittedName>
        <fullName evidence="4">CBS domain-containing protein</fullName>
    </submittedName>
</protein>
<proteinExistence type="predicted"/>
<feature type="domain" description="CBS" evidence="3">
    <location>
        <begin position="72"/>
        <end position="129"/>
    </location>
</feature>
<dbReference type="PANTHER" id="PTHR43080">
    <property type="entry name" value="CBS DOMAIN-CONTAINING PROTEIN CBSX3, MITOCHONDRIAL"/>
    <property type="match status" value="1"/>
</dbReference>
<evidence type="ECO:0000259" key="3">
    <source>
        <dbReference type="PROSITE" id="PS51371"/>
    </source>
</evidence>
<dbReference type="InterPro" id="IPR046342">
    <property type="entry name" value="CBS_dom_sf"/>
</dbReference>
<dbReference type="SUPFAM" id="SSF54631">
    <property type="entry name" value="CBS-domain pair"/>
    <property type="match status" value="1"/>
</dbReference>
<feature type="domain" description="CBS" evidence="3">
    <location>
        <begin position="7"/>
        <end position="64"/>
    </location>
</feature>
<dbReference type="PANTHER" id="PTHR43080:SF2">
    <property type="entry name" value="CBS DOMAIN-CONTAINING PROTEIN"/>
    <property type="match status" value="1"/>
</dbReference>
<organism evidence="4 5">
    <name type="scientific">Blastopirellula sediminis</name>
    <dbReference type="NCBI Taxonomy" id="2894196"/>
    <lineage>
        <taxon>Bacteria</taxon>
        <taxon>Pseudomonadati</taxon>
        <taxon>Planctomycetota</taxon>
        <taxon>Planctomycetia</taxon>
        <taxon>Pirellulales</taxon>
        <taxon>Pirellulaceae</taxon>
        <taxon>Blastopirellula</taxon>
    </lineage>
</organism>
<gene>
    <name evidence="4" type="ORF">LOC68_10805</name>
</gene>
<dbReference type="RefSeq" id="WP_230218393.1">
    <property type="nucleotide sequence ID" value="NZ_JAJKFT010000004.1"/>
</dbReference>
<dbReference type="InterPro" id="IPR000644">
    <property type="entry name" value="CBS_dom"/>
</dbReference>
<evidence type="ECO:0000256" key="1">
    <source>
        <dbReference type="ARBA" id="ARBA00023122"/>
    </source>
</evidence>
<sequence>MSVGRICVREVDVISPDESAQAAAQRMNSRKVGTLVVVDSRGLPIGIVTDRDLTVRVLAAGKDGATTPISEVFRGPLKTVHEDTSVEETIRAMRAGPYRRLPVVGDRGELVGLVSLDDVLELVSEELASIGWLLEDEEPTVLGRSS</sequence>
<reference evidence="4" key="1">
    <citation type="submission" date="2021-11" db="EMBL/GenBank/DDBJ databases">
        <title>Genome sequence.</title>
        <authorList>
            <person name="Sun Q."/>
        </authorList>
    </citation>
    <scope>NUCLEOTIDE SEQUENCE</scope>
    <source>
        <strain evidence="4">JC732</strain>
    </source>
</reference>
<dbReference type="Pfam" id="PF00571">
    <property type="entry name" value="CBS"/>
    <property type="match status" value="2"/>
</dbReference>
<name>A0A9X1SJG6_9BACT</name>
<dbReference type="SMART" id="SM00116">
    <property type="entry name" value="CBS"/>
    <property type="match status" value="2"/>
</dbReference>
<dbReference type="AlphaFoldDB" id="A0A9X1SJG6"/>
<dbReference type="InterPro" id="IPR051257">
    <property type="entry name" value="Diverse_CBS-Domain"/>
</dbReference>
<evidence type="ECO:0000313" key="4">
    <source>
        <dbReference type="EMBL" id="MCC9628889.1"/>
    </source>
</evidence>
<comment type="caution">
    <text evidence="4">The sequence shown here is derived from an EMBL/GenBank/DDBJ whole genome shotgun (WGS) entry which is preliminary data.</text>
</comment>
<dbReference type="CDD" id="cd17775">
    <property type="entry name" value="CBS_pair_bact_arch"/>
    <property type="match status" value="1"/>
</dbReference>
<evidence type="ECO:0000313" key="5">
    <source>
        <dbReference type="Proteomes" id="UP001139103"/>
    </source>
</evidence>
<evidence type="ECO:0000256" key="2">
    <source>
        <dbReference type="PROSITE-ProRule" id="PRU00703"/>
    </source>
</evidence>
<dbReference type="EMBL" id="JAJKFT010000004">
    <property type="protein sequence ID" value="MCC9628889.1"/>
    <property type="molecule type" value="Genomic_DNA"/>
</dbReference>
<dbReference type="PROSITE" id="PS51371">
    <property type="entry name" value="CBS"/>
    <property type="match status" value="2"/>
</dbReference>
<keyword evidence="5" id="KW-1185">Reference proteome</keyword>
<dbReference type="Proteomes" id="UP001139103">
    <property type="component" value="Unassembled WGS sequence"/>
</dbReference>
<keyword evidence="1 2" id="KW-0129">CBS domain</keyword>
<dbReference type="Gene3D" id="3.10.580.10">
    <property type="entry name" value="CBS-domain"/>
    <property type="match status" value="1"/>
</dbReference>
<accession>A0A9X1SJG6</accession>